<dbReference type="AlphaFoldDB" id="A0A4P7XLV2"/>
<dbReference type="InterPro" id="IPR038989">
    <property type="entry name" value="UbiJ"/>
</dbReference>
<comment type="similarity">
    <text evidence="1">Belongs to the UbiJ family.</text>
</comment>
<dbReference type="RefSeq" id="WP_136549664.1">
    <property type="nucleotide sequence ID" value="NZ_CP031093.1"/>
</dbReference>
<evidence type="ECO:0000313" key="3">
    <source>
        <dbReference type="EMBL" id="QCF26957.1"/>
    </source>
</evidence>
<keyword evidence="1" id="KW-0963">Cytoplasm</keyword>
<dbReference type="GO" id="GO:0006744">
    <property type="term" value="P:ubiquinone biosynthetic process"/>
    <property type="evidence" value="ECO:0007669"/>
    <property type="project" value="UniProtKB-UniRule"/>
</dbReference>
<gene>
    <name evidence="1" type="primary">ubiJ</name>
    <name evidence="3" type="ORF">soil367_14010</name>
</gene>
<comment type="subcellular location">
    <subcellularLocation>
        <location evidence="1">Cytoplasm</location>
    </subcellularLocation>
</comment>
<dbReference type="InterPro" id="IPR003033">
    <property type="entry name" value="SCP2_sterol-bd_dom"/>
</dbReference>
<protein>
    <recommendedName>
        <fullName evidence="1">Ubiquinone biosynthesis accessory factor UbiJ</fullName>
    </recommendedName>
</protein>
<feature type="domain" description="SCP2" evidence="2">
    <location>
        <begin position="20"/>
        <end position="116"/>
    </location>
</feature>
<dbReference type="PANTHER" id="PTHR38693:SF1">
    <property type="entry name" value="UBIQUINONE BIOSYNTHESIS ACCESSORY FACTOR UBIJ"/>
    <property type="match status" value="1"/>
</dbReference>
<sequence>MREWGLTLGSAIAATVEQALNRSLGLDPVSHEALRKLLEEPFLIRLEPPGLELWLTADHRTLHVQQHCALEPALTLTGSPLAFAAAALGDPHVFRDERVKAVGDVSLAHHFQRLLQQMEPDWEASLAKAVGGVPAHFIARRVRQSLRWSREARQTLSRNVEEYLHEESRTLPARGEAEAFFEDVDNLRLDTDRLAARLDLLSRPRAEPPEYSASGKQP</sequence>
<dbReference type="UniPathway" id="UPA00232"/>
<dbReference type="PANTHER" id="PTHR38693">
    <property type="entry name" value="UBIQUINONE BIOSYNTHESIS PROTEIN UBIJ"/>
    <property type="match status" value="1"/>
</dbReference>
<reference evidence="3 4" key="1">
    <citation type="submission" date="2018-07" db="EMBL/GenBank/DDBJ databases">
        <title>Marsedoiliclastica nanhaica gen. nov. sp. nov., a novel marine hydrocarbonoclastic bacterium isolated from an in-situ enriched hydrocarbon-degrading consortium in deep-sea sediment.</title>
        <authorList>
            <person name="Dong C."/>
            <person name="Ma T."/>
            <person name="Liu R."/>
            <person name="Shao Z."/>
        </authorList>
    </citation>
    <scope>NUCLEOTIDE SEQUENCE [LARGE SCALE GENOMIC DNA]</scope>
    <source>
        <strain evidence="4">soil36-7</strain>
    </source>
</reference>
<comment type="function">
    <text evidence="1">Required for ubiquinone (coenzyme Q) biosynthesis. Binds hydrophobic ubiquinone biosynthetic intermediates via its SCP2 domain and is essential for the stability of the Ubi complex. May constitute a docking platform where Ubi enzymes assemble and access their SCP2-bound polyprenyl substrates.</text>
</comment>
<accession>A0A4P7XLV2</accession>
<evidence type="ECO:0000256" key="1">
    <source>
        <dbReference type="HAMAP-Rule" id="MF_02215"/>
    </source>
</evidence>
<dbReference type="EMBL" id="CP031093">
    <property type="protein sequence ID" value="QCF26957.1"/>
    <property type="molecule type" value="Genomic_DNA"/>
</dbReference>
<proteinExistence type="inferred from homology"/>
<dbReference type="KEGG" id="hmi:soil367_14010"/>
<organism evidence="3 4">
    <name type="scientific">Hydrocarboniclastica marina</name>
    <dbReference type="NCBI Taxonomy" id="2259620"/>
    <lineage>
        <taxon>Bacteria</taxon>
        <taxon>Pseudomonadati</taxon>
        <taxon>Pseudomonadota</taxon>
        <taxon>Gammaproteobacteria</taxon>
        <taxon>Alteromonadales</taxon>
        <taxon>Alteromonadaceae</taxon>
        <taxon>Hydrocarboniclastica</taxon>
    </lineage>
</organism>
<comment type="pathway">
    <text evidence="1">Cofactor biosynthesis; ubiquinone biosynthesis.</text>
</comment>
<dbReference type="GO" id="GO:0005737">
    <property type="term" value="C:cytoplasm"/>
    <property type="evidence" value="ECO:0007669"/>
    <property type="project" value="UniProtKB-SubCell"/>
</dbReference>
<dbReference type="Pfam" id="PF02036">
    <property type="entry name" value="SCP2"/>
    <property type="match status" value="1"/>
</dbReference>
<dbReference type="HAMAP" id="MF_02215">
    <property type="entry name" value="UbiJ"/>
    <property type="match status" value="1"/>
</dbReference>
<keyword evidence="4" id="KW-1185">Reference proteome</keyword>
<evidence type="ECO:0000313" key="4">
    <source>
        <dbReference type="Proteomes" id="UP000298049"/>
    </source>
</evidence>
<dbReference type="OrthoDB" id="5801225at2"/>
<name>A0A4P7XLV2_9ALTE</name>
<dbReference type="Proteomes" id="UP000298049">
    <property type="component" value="Chromosome"/>
</dbReference>
<evidence type="ECO:0000259" key="2">
    <source>
        <dbReference type="Pfam" id="PF02036"/>
    </source>
</evidence>
<keyword evidence="1" id="KW-0831">Ubiquinone biosynthesis</keyword>